<dbReference type="InterPro" id="IPR046906">
    <property type="entry name" value="Mab-21_HhH/H2TH-like"/>
</dbReference>
<dbReference type="InterPro" id="IPR046903">
    <property type="entry name" value="Mab-21-like_nuc_Trfase"/>
</dbReference>
<protein>
    <submittedName>
        <fullName evidence="9">Uncharacterized protein</fullName>
    </submittedName>
</protein>
<evidence type="ECO:0000256" key="6">
    <source>
        <dbReference type="ARBA" id="ARBA00022741"/>
    </source>
</evidence>
<evidence type="ECO:0000256" key="1">
    <source>
        <dbReference type="ARBA" id="ARBA00001946"/>
    </source>
</evidence>
<evidence type="ECO:0000256" key="8">
    <source>
        <dbReference type="ARBA" id="ARBA00022842"/>
    </source>
</evidence>
<dbReference type="GO" id="GO:0046872">
    <property type="term" value="F:metal ion binding"/>
    <property type="evidence" value="ECO:0007669"/>
    <property type="project" value="UniProtKB-KW"/>
</dbReference>
<dbReference type="GO" id="GO:0016779">
    <property type="term" value="F:nucleotidyltransferase activity"/>
    <property type="evidence" value="ECO:0007669"/>
    <property type="project" value="UniProtKB-KW"/>
</dbReference>
<dbReference type="PANTHER" id="PTHR10656">
    <property type="entry name" value="CELL FATE DETERMINING PROTEIN MAB21-RELATED"/>
    <property type="match status" value="1"/>
</dbReference>
<comment type="similarity">
    <text evidence="2">Belongs to the mab-21 family.</text>
</comment>
<evidence type="ECO:0000256" key="5">
    <source>
        <dbReference type="ARBA" id="ARBA00022723"/>
    </source>
</evidence>
<dbReference type="Pfam" id="PF03281">
    <property type="entry name" value="Mab-21"/>
    <property type="match status" value="1"/>
</dbReference>
<dbReference type="AlphaFoldDB" id="A0A7D9D606"/>
<accession>A0A7D9D606</accession>
<evidence type="ECO:0000256" key="3">
    <source>
        <dbReference type="ARBA" id="ARBA00022679"/>
    </source>
</evidence>
<proteinExistence type="inferred from homology"/>
<comment type="caution">
    <text evidence="9">The sequence shown here is derived from an EMBL/GenBank/DDBJ whole genome shotgun (WGS) entry which is preliminary data.</text>
</comment>
<keyword evidence="5" id="KW-0479">Metal-binding</keyword>
<keyword evidence="3" id="KW-0808">Transferase</keyword>
<dbReference type="OrthoDB" id="5952992at2759"/>
<gene>
    <name evidence="9" type="ORF">PACLA_8A051410</name>
</gene>
<dbReference type="InterPro" id="IPR024810">
    <property type="entry name" value="MAB21L/cGLR"/>
</dbReference>
<reference evidence="9" key="1">
    <citation type="submission" date="2020-04" db="EMBL/GenBank/DDBJ databases">
        <authorList>
            <person name="Alioto T."/>
            <person name="Alioto T."/>
            <person name="Gomez Garrido J."/>
        </authorList>
    </citation>
    <scope>NUCLEOTIDE SEQUENCE</scope>
    <source>
        <strain evidence="9">A484AB</strain>
    </source>
</reference>
<dbReference type="EMBL" id="CACRXK020000026">
    <property type="protein sequence ID" value="CAB3977031.1"/>
    <property type="molecule type" value="Genomic_DNA"/>
</dbReference>
<dbReference type="Proteomes" id="UP001152795">
    <property type="component" value="Unassembled WGS sequence"/>
</dbReference>
<sequence>MAQLNIQQLNDLNKVLQKVPRLQAGMKSFSHMVKTYVEKFAIKDAPEIIKQYNEFIFSILQVKEDLSTYFDTEPPFQLDESVLSGSWSEGLVLYDPDTFDPPDVDFMCILKNISFTDADQVCGDLSLNENSPFVNAYFSDINLLQLWQSYLLEPASDAIEGRICQLSSTKLKEHLHENYSKGDKFFRFTSDQRNPITDSPALKLSRPACAALFHGPFWETLFQTVMEHIWRCSDLVLAIRCDGWPRNALEWIHRERNWPCQDVIKSVTKAGFHIVAKSSHEGNFRLSFSRAEGILIENLNNLQHKVLRAFKAVIKFLVPCNPDSKEALTSYHLKTIGLWHLEKSASETWIEDNIATHLLQMLKELVRALRTKNLPMYFLREYNLFSGVENLSYLETLADEVEEVSRDIPSLKKAVKMGASFLFYENYRDLFKTCLSQSAK</sequence>
<keyword evidence="6" id="KW-0547">Nucleotide-binding</keyword>
<evidence type="ECO:0000256" key="7">
    <source>
        <dbReference type="ARBA" id="ARBA00022840"/>
    </source>
</evidence>
<evidence type="ECO:0000256" key="2">
    <source>
        <dbReference type="ARBA" id="ARBA00008307"/>
    </source>
</evidence>
<evidence type="ECO:0000313" key="9">
    <source>
        <dbReference type="EMBL" id="CAB3977031.1"/>
    </source>
</evidence>
<organism evidence="9 10">
    <name type="scientific">Paramuricea clavata</name>
    <name type="common">Red gorgonian</name>
    <name type="synonym">Violescent sea-whip</name>
    <dbReference type="NCBI Taxonomy" id="317549"/>
    <lineage>
        <taxon>Eukaryota</taxon>
        <taxon>Metazoa</taxon>
        <taxon>Cnidaria</taxon>
        <taxon>Anthozoa</taxon>
        <taxon>Octocorallia</taxon>
        <taxon>Malacalcyonacea</taxon>
        <taxon>Plexauridae</taxon>
        <taxon>Paramuricea</taxon>
    </lineage>
</organism>
<name>A0A7D9D606_PARCT</name>
<keyword evidence="8" id="KW-0460">Magnesium</keyword>
<dbReference type="SMART" id="SM01265">
    <property type="entry name" value="Mab-21"/>
    <property type="match status" value="1"/>
</dbReference>
<dbReference type="PANTHER" id="PTHR10656:SF42">
    <property type="entry name" value="CYCLIC GMP-AMP SYNTHASE-LIKE PROTEIN-RELATED"/>
    <property type="match status" value="1"/>
</dbReference>
<dbReference type="GO" id="GO:0005524">
    <property type="term" value="F:ATP binding"/>
    <property type="evidence" value="ECO:0007669"/>
    <property type="project" value="UniProtKB-KW"/>
</dbReference>
<comment type="cofactor">
    <cofactor evidence="1">
        <name>Mg(2+)</name>
        <dbReference type="ChEBI" id="CHEBI:18420"/>
    </cofactor>
</comment>
<dbReference type="Gene3D" id="1.10.1410.40">
    <property type="match status" value="1"/>
</dbReference>
<keyword evidence="10" id="KW-1185">Reference proteome</keyword>
<evidence type="ECO:0000313" key="10">
    <source>
        <dbReference type="Proteomes" id="UP001152795"/>
    </source>
</evidence>
<keyword evidence="7" id="KW-0067">ATP-binding</keyword>
<evidence type="ECO:0000256" key="4">
    <source>
        <dbReference type="ARBA" id="ARBA00022695"/>
    </source>
</evidence>
<keyword evidence="4" id="KW-0548">Nucleotidyltransferase</keyword>
<dbReference type="Pfam" id="PF20266">
    <property type="entry name" value="Mab-21_C"/>
    <property type="match status" value="1"/>
</dbReference>